<reference evidence="2 3" key="1">
    <citation type="journal article" date="2010" name="J. Bacteriol.">
        <title>The genetic basis of laboratory adaptation in Caulobacter crescentus.</title>
        <authorList>
            <person name="Marks M.E."/>
            <person name="Castro-Rojas C.M."/>
            <person name="Teiling C."/>
            <person name="Du L."/>
            <person name="Kapatral V."/>
            <person name="Walunas T.L."/>
            <person name="Crosson S."/>
        </authorList>
    </citation>
    <scope>NUCLEOTIDE SEQUENCE [LARGE SCALE GENOMIC DNA]</scope>
    <source>
        <strain evidence="3">NA1000 / CB15N</strain>
    </source>
</reference>
<dbReference type="RefSeq" id="WP_010918874.1">
    <property type="nucleotide sequence ID" value="NC_011916.1"/>
</dbReference>
<organism evidence="2 3">
    <name type="scientific">Caulobacter vibrioides (strain NA1000 / CB15N)</name>
    <name type="common">Caulobacter crescentus</name>
    <dbReference type="NCBI Taxonomy" id="565050"/>
    <lineage>
        <taxon>Bacteria</taxon>
        <taxon>Pseudomonadati</taxon>
        <taxon>Pseudomonadota</taxon>
        <taxon>Alphaproteobacteria</taxon>
        <taxon>Caulobacterales</taxon>
        <taxon>Caulobacteraceae</taxon>
        <taxon>Caulobacter</taxon>
    </lineage>
</organism>
<protein>
    <submittedName>
        <fullName evidence="2">Uncharacterized protein</fullName>
    </submittedName>
</protein>
<proteinExistence type="predicted"/>
<keyword evidence="3" id="KW-1185">Reference proteome</keyword>
<evidence type="ECO:0000256" key="1">
    <source>
        <dbReference type="SAM" id="Phobius"/>
    </source>
</evidence>
<evidence type="ECO:0000313" key="2">
    <source>
        <dbReference type="EMBL" id="ACL94506.1"/>
    </source>
</evidence>
<dbReference type="Proteomes" id="UP000001364">
    <property type="component" value="Chromosome"/>
</dbReference>
<dbReference type="RefSeq" id="YP_002516414.1">
    <property type="nucleotide sequence ID" value="NC_011916.1"/>
</dbReference>
<accession>A0A0H3C6C2</accession>
<dbReference type="AlphaFoldDB" id="A0A0H3C6C2"/>
<dbReference type="HOGENOM" id="CLU_3214012_0_0_5"/>
<dbReference type="EMBL" id="CP001340">
    <property type="protein sequence ID" value="ACL94506.1"/>
    <property type="molecule type" value="Genomic_DNA"/>
</dbReference>
<dbReference type="PATRIC" id="fig|565050.3.peg.1024"/>
<sequence length="44" mass="5107">MLPTDFAQSFDLNGFLMRRLLPVALTLYLWMGLVNALRLTHLPF</sequence>
<keyword evidence="1" id="KW-0472">Membrane</keyword>
<dbReference type="GeneID" id="7329790"/>
<name>A0A0H3C6C2_CAUVN</name>
<evidence type="ECO:0000313" key="3">
    <source>
        <dbReference type="Proteomes" id="UP000001364"/>
    </source>
</evidence>
<dbReference type="KEGG" id="ccs:CCNA_01041"/>
<keyword evidence="1" id="KW-1133">Transmembrane helix</keyword>
<keyword evidence="1" id="KW-0812">Transmembrane</keyword>
<feature type="transmembrane region" description="Helical" evidence="1">
    <location>
        <begin position="20"/>
        <end position="39"/>
    </location>
</feature>
<gene>
    <name evidence="2" type="ordered locus">CCNA_01041</name>
</gene>